<protein>
    <submittedName>
        <fullName evidence="2">Anti-anti-sigma factor</fullName>
    </submittedName>
</protein>
<dbReference type="SUPFAM" id="SSF52091">
    <property type="entry name" value="SpoIIaa-like"/>
    <property type="match status" value="1"/>
</dbReference>
<sequence length="104" mass="11197">MAFEAYLGFSGTTAALHLAGDLEERDVARLRSLVDQAVQRPVRRFVLHAGELTSLAAAGVRCLALAQQQLRPGTEVIIDGAGEQVRHALRLSGLDRSMTVVSSR</sequence>
<dbReference type="EMBL" id="VIVR01000001">
    <property type="protein sequence ID" value="TWE20399.1"/>
    <property type="molecule type" value="Genomic_DNA"/>
</dbReference>
<dbReference type="InterPro" id="IPR036513">
    <property type="entry name" value="STAS_dom_sf"/>
</dbReference>
<proteinExistence type="predicted"/>
<reference evidence="2 3" key="1">
    <citation type="submission" date="2019-06" db="EMBL/GenBank/DDBJ databases">
        <title>Sequencing the genomes of 1000 actinobacteria strains.</title>
        <authorList>
            <person name="Klenk H.-P."/>
        </authorList>
    </citation>
    <scope>NUCLEOTIDE SEQUENCE [LARGE SCALE GENOMIC DNA]</scope>
    <source>
        <strain evidence="2 3">DSM 41649</strain>
    </source>
</reference>
<dbReference type="RefSeq" id="WP_145794714.1">
    <property type="nucleotide sequence ID" value="NZ_BAAABR010000047.1"/>
</dbReference>
<name>A0A561EXS5_9ACTN</name>
<dbReference type="OrthoDB" id="9794628at2"/>
<organism evidence="2 3">
    <name type="scientific">Kitasatospora atroaurantiaca</name>
    <dbReference type="NCBI Taxonomy" id="285545"/>
    <lineage>
        <taxon>Bacteria</taxon>
        <taxon>Bacillati</taxon>
        <taxon>Actinomycetota</taxon>
        <taxon>Actinomycetes</taxon>
        <taxon>Kitasatosporales</taxon>
        <taxon>Streptomycetaceae</taxon>
        <taxon>Kitasatospora</taxon>
    </lineage>
</organism>
<dbReference type="CDD" id="cd07043">
    <property type="entry name" value="STAS_anti-anti-sigma_factors"/>
    <property type="match status" value="1"/>
</dbReference>
<evidence type="ECO:0000313" key="2">
    <source>
        <dbReference type="EMBL" id="TWE20399.1"/>
    </source>
</evidence>
<dbReference type="Pfam" id="PF13466">
    <property type="entry name" value="STAS_2"/>
    <property type="match status" value="1"/>
</dbReference>
<feature type="domain" description="STAS" evidence="1">
    <location>
        <begin position="16"/>
        <end position="104"/>
    </location>
</feature>
<evidence type="ECO:0000313" key="3">
    <source>
        <dbReference type="Proteomes" id="UP000318416"/>
    </source>
</evidence>
<dbReference type="Gene3D" id="3.30.750.24">
    <property type="entry name" value="STAS domain"/>
    <property type="match status" value="1"/>
</dbReference>
<gene>
    <name evidence="2" type="ORF">FB465_5551</name>
</gene>
<dbReference type="InterPro" id="IPR002645">
    <property type="entry name" value="STAS_dom"/>
</dbReference>
<dbReference type="InterPro" id="IPR058548">
    <property type="entry name" value="MlaB-like_STAS"/>
</dbReference>
<accession>A0A561EXS5</accession>
<comment type="caution">
    <text evidence="2">The sequence shown here is derived from an EMBL/GenBank/DDBJ whole genome shotgun (WGS) entry which is preliminary data.</text>
</comment>
<dbReference type="AlphaFoldDB" id="A0A561EXS5"/>
<evidence type="ECO:0000259" key="1">
    <source>
        <dbReference type="PROSITE" id="PS50801"/>
    </source>
</evidence>
<dbReference type="Proteomes" id="UP000318416">
    <property type="component" value="Unassembled WGS sequence"/>
</dbReference>
<dbReference type="PROSITE" id="PS50801">
    <property type="entry name" value="STAS"/>
    <property type="match status" value="1"/>
</dbReference>
<keyword evidence="3" id="KW-1185">Reference proteome</keyword>